<evidence type="ECO:0000256" key="5">
    <source>
        <dbReference type="ARBA" id="ARBA00023136"/>
    </source>
</evidence>
<evidence type="ECO:0000256" key="4">
    <source>
        <dbReference type="ARBA" id="ARBA00022989"/>
    </source>
</evidence>
<protein>
    <submittedName>
        <fullName evidence="7">Serpentine Receptor, class E (Epsilon)</fullName>
    </submittedName>
</protein>
<dbReference type="EMBL" id="BX284604">
    <property type="protein sequence ID" value="CAB60488.1"/>
    <property type="molecule type" value="Genomic_DNA"/>
</dbReference>
<dbReference type="SMR" id="A0A067XG43"/>
<feature type="transmembrane region" description="Helical" evidence="6">
    <location>
        <begin position="92"/>
        <end position="112"/>
    </location>
</feature>
<dbReference type="AlphaFoldDB" id="A0A067XG43"/>
<dbReference type="InParanoid" id="A0A067XG43"/>
<evidence type="ECO:0000256" key="6">
    <source>
        <dbReference type="SAM" id="Phobius"/>
    </source>
</evidence>
<dbReference type="RefSeq" id="NP_001294130.1">
    <property type="nucleotide sequence ID" value="NM_001307201.4"/>
</dbReference>
<keyword evidence="5 6" id="KW-0472">Membrane</keyword>
<evidence type="ECO:0000313" key="7">
    <source>
        <dbReference type="EMBL" id="CAB60488.1"/>
    </source>
</evidence>
<dbReference type="CTD" id="189745"/>
<feature type="transmembrane region" description="Helical" evidence="6">
    <location>
        <begin position="16"/>
        <end position="42"/>
    </location>
</feature>
<comment type="similarity">
    <text evidence="2">Belongs to the nematode receptor-like protein sre family.</text>
</comment>
<accession>A0A067XG43</accession>
<dbReference type="WormBase" id="Y39C12A.3b">
    <property type="protein sequence ID" value="CE21704"/>
    <property type="gene ID" value="WBGene00012705"/>
    <property type="gene designation" value="sre-18"/>
</dbReference>
<proteinExistence type="inferred from homology"/>
<dbReference type="GO" id="GO:0007606">
    <property type="term" value="P:sensory perception of chemical stimulus"/>
    <property type="evidence" value="ECO:0007669"/>
    <property type="project" value="InterPro"/>
</dbReference>
<keyword evidence="7" id="KW-0675">Receptor</keyword>
<evidence type="ECO:0000313" key="9">
    <source>
        <dbReference type="WormBase" id="Y39C12A.3b"/>
    </source>
</evidence>
<feature type="transmembrane region" description="Helical" evidence="6">
    <location>
        <begin position="157"/>
        <end position="179"/>
    </location>
</feature>
<sequence>MKVDAHALYKTEYYPIFAVLFAFVAISNVISILYYIFNLYVTIRVKHYKNNIKILHQAIYATCPFSSAYIIIDNVCGIFEKREELRLLPPSYFMFRAFIKSPPLFALTAIMLERLCATYYVKDYEKNQRPIIPFLIIIFLIILSFIASTVFTSVGMVLYFGVCHFSFIFVCYIVSVITYRTNRRYYYNNRVDQHSYSLGERYQISENLRLYMFFSHYLFVMAVFPIICTLTIVLDSFNSNFLLREIYQIIFDLSFTLLCFLAPYLTYKMSEAWQNELHRIYVKIGLRKPNKIQSVRYSSRKLKGTFGEDINVEMN</sequence>
<dbReference type="Pfam" id="PF03125">
    <property type="entry name" value="Sre"/>
    <property type="match status" value="1"/>
</dbReference>
<dbReference type="OrthoDB" id="5855656at2759"/>
<feature type="transmembrane region" description="Helical" evidence="6">
    <location>
        <begin position="54"/>
        <end position="72"/>
    </location>
</feature>
<keyword evidence="3 6" id="KW-0812">Transmembrane</keyword>
<dbReference type="HOGENOM" id="CLU_043866_0_0_1"/>
<gene>
    <name evidence="7 9" type="primary">sre-18</name>
    <name evidence="7" type="ORF">CELE_Y39C12A.3</name>
    <name evidence="9" type="ORF">Y39C12A.3</name>
</gene>
<keyword evidence="4 6" id="KW-1133">Transmembrane helix</keyword>
<feature type="transmembrane region" description="Helical" evidence="6">
    <location>
        <begin position="246"/>
        <end position="267"/>
    </location>
</feature>
<feature type="transmembrane region" description="Helical" evidence="6">
    <location>
        <begin position="210"/>
        <end position="234"/>
    </location>
</feature>
<organism evidence="7 8">
    <name type="scientific">Caenorhabditis elegans</name>
    <dbReference type="NCBI Taxonomy" id="6239"/>
    <lineage>
        <taxon>Eukaryota</taxon>
        <taxon>Metazoa</taxon>
        <taxon>Ecdysozoa</taxon>
        <taxon>Nematoda</taxon>
        <taxon>Chromadorea</taxon>
        <taxon>Rhabditida</taxon>
        <taxon>Rhabditina</taxon>
        <taxon>Rhabditomorpha</taxon>
        <taxon>Rhabditoidea</taxon>
        <taxon>Rhabditidae</taxon>
        <taxon>Peloderinae</taxon>
        <taxon>Caenorhabditis</taxon>
    </lineage>
</organism>
<evidence type="ECO:0000256" key="3">
    <source>
        <dbReference type="ARBA" id="ARBA00022692"/>
    </source>
</evidence>
<dbReference type="Proteomes" id="UP000001940">
    <property type="component" value="Chromosome IV"/>
</dbReference>
<keyword evidence="8" id="KW-1185">Reference proteome</keyword>
<dbReference type="GO" id="GO:0016020">
    <property type="term" value="C:membrane"/>
    <property type="evidence" value="ECO:0007669"/>
    <property type="project" value="UniProtKB-SubCell"/>
</dbReference>
<dbReference type="OMA" id="SKHTDVY"/>
<evidence type="ECO:0000256" key="2">
    <source>
        <dbReference type="ARBA" id="ARBA00006803"/>
    </source>
</evidence>
<dbReference type="FunCoup" id="A0A067XG43">
    <property type="interactions" value="170"/>
</dbReference>
<dbReference type="PANTHER" id="PTHR47518:SF1">
    <property type="entry name" value="SERPENTINE RECEPTOR, CLASS E (EPSILON)"/>
    <property type="match status" value="1"/>
</dbReference>
<name>A0A067XG43_CAEEL</name>
<comment type="subcellular location">
    <subcellularLocation>
        <location evidence="1">Membrane</location>
        <topology evidence="1">Multi-pass membrane protein</topology>
    </subcellularLocation>
</comment>
<dbReference type="AGR" id="WB:WBGene00012705"/>
<reference evidence="7 8" key="1">
    <citation type="journal article" date="1998" name="Science">
        <title>Genome sequence of the nematode C. elegans: a platform for investigating biology.</title>
        <authorList>
            <consortium name="The C. elegans sequencing consortium"/>
            <person name="Sulson J.E."/>
            <person name="Waterston R."/>
        </authorList>
    </citation>
    <scope>NUCLEOTIDE SEQUENCE [LARGE SCALE GENOMIC DNA]</scope>
    <source>
        <strain evidence="7 8">Bristol N2</strain>
    </source>
</reference>
<dbReference type="STRING" id="6239.Y39C12A.3b.1"/>
<feature type="transmembrane region" description="Helical" evidence="6">
    <location>
        <begin position="132"/>
        <end position="151"/>
    </location>
</feature>
<dbReference type="ExpressionAtlas" id="A0A067XG43">
    <property type="expression patterns" value="baseline"/>
</dbReference>
<dbReference type="Bgee" id="WBGene00012705">
    <property type="expression patterns" value="Expressed in embryo and 1 other cell type or tissue"/>
</dbReference>
<dbReference type="InterPro" id="IPR004151">
    <property type="entry name" value="7TM_GPCR_serpentine_rcpt_Sre"/>
</dbReference>
<dbReference type="GeneID" id="189745"/>
<evidence type="ECO:0000313" key="8">
    <source>
        <dbReference type="Proteomes" id="UP000001940"/>
    </source>
</evidence>
<evidence type="ECO:0000256" key="1">
    <source>
        <dbReference type="ARBA" id="ARBA00004141"/>
    </source>
</evidence>
<dbReference type="InterPro" id="IPR052854">
    <property type="entry name" value="Serpentine_rcpt_epsilon"/>
</dbReference>
<dbReference type="PANTHER" id="PTHR47518">
    <property type="entry name" value="SERPENTINE RECEPTOR CLASS EPSILON-13-RELATED"/>
    <property type="match status" value="1"/>
</dbReference>